<dbReference type="GO" id="GO:0019752">
    <property type="term" value="P:carboxylic acid metabolic process"/>
    <property type="evidence" value="ECO:0007669"/>
    <property type="project" value="InterPro"/>
</dbReference>
<dbReference type="EMBL" id="AUZZ01008417">
    <property type="protein sequence ID" value="EQD38031.1"/>
    <property type="molecule type" value="Genomic_DNA"/>
</dbReference>
<comment type="caution">
    <text evidence="4">The sequence shown here is derived from an EMBL/GenBank/DDBJ whole genome shotgun (WGS) entry which is preliminary data.</text>
</comment>
<organism evidence="4">
    <name type="scientific">mine drainage metagenome</name>
    <dbReference type="NCBI Taxonomy" id="410659"/>
    <lineage>
        <taxon>unclassified sequences</taxon>
        <taxon>metagenomes</taxon>
        <taxon>ecological metagenomes</taxon>
    </lineage>
</organism>
<proteinExistence type="predicted"/>
<reference evidence="4" key="2">
    <citation type="journal article" date="2014" name="ISME J.">
        <title>Microbial stratification in low pH oxic and suboxic macroscopic growths along an acid mine drainage.</title>
        <authorList>
            <person name="Mendez-Garcia C."/>
            <person name="Mesa V."/>
            <person name="Sprenger R.R."/>
            <person name="Richter M."/>
            <person name="Diez M.S."/>
            <person name="Solano J."/>
            <person name="Bargiela R."/>
            <person name="Golyshina O.V."/>
            <person name="Manteca A."/>
            <person name="Ramos J.L."/>
            <person name="Gallego J.R."/>
            <person name="Llorente I."/>
            <person name="Martins Dos Santos V.A."/>
            <person name="Jensen O.N."/>
            <person name="Pelaez A.I."/>
            <person name="Sanchez J."/>
            <person name="Ferrer M."/>
        </authorList>
    </citation>
    <scope>NUCLEOTIDE SEQUENCE</scope>
</reference>
<accession>T0YR90</accession>
<reference evidence="4" key="1">
    <citation type="submission" date="2013-08" db="EMBL/GenBank/DDBJ databases">
        <authorList>
            <person name="Mendez C."/>
            <person name="Richter M."/>
            <person name="Ferrer M."/>
            <person name="Sanchez J."/>
        </authorList>
    </citation>
    <scope>NUCLEOTIDE SEQUENCE</scope>
</reference>
<evidence type="ECO:0000259" key="3">
    <source>
        <dbReference type="Pfam" id="PF22617"/>
    </source>
</evidence>
<evidence type="ECO:0000256" key="2">
    <source>
        <dbReference type="ARBA" id="ARBA00029440"/>
    </source>
</evidence>
<protein>
    <submittedName>
        <fullName evidence="4">Alpha-isopropylmalate/homocitrate synthase family transferase</fullName>
    </submittedName>
</protein>
<gene>
    <name evidence="4" type="ORF">B2A_11653</name>
</gene>
<dbReference type="Pfam" id="PF22617">
    <property type="entry name" value="HCS_D2"/>
    <property type="match status" value="1"/>
</dbReference>
<keyword evidence="1 4" id="KW-0808">Transferase</keyword>
<dbReference type="Gene3D" id="1.10.238.260">
    <property type="match status" value="1"/>
</dbReference>
<feature type="domain" description="2-isopropylmalate synthase/homocitrate synthase post-catalytic" evidence="3">
    <location>
        <begin position="1"/>
        <end position="75"/>
    </location>
</feature>
<dbReference type="InterPro" id="IPR054691">
    <property type="entry name" value="LeuA/HCS_post-cat"/>
</dbReference>
<feature type="non-terminal residue" evidence="4">
    <location>
        <position position="162"/>
    </location>
</feature>
<sequence>GTAAFAHKAGLHTSALIRRSDAYEHIRPDLVGNGTRVVVSELAGRSTLQMKAAQLGLLLDSPALQRVLQTLKRLEHAGYHFEAADGSLELLMRSAAGESDGLQPFRIESYRVITDWRANQVTGEGDAPTSLVHPWSSEGELTTEATVKIHVGDKRIVSTAEG</sequence>
<comment type="pathway">
    <text evidence="2">Amino-acid biosynthesis.</text>
</comment>
<feature type="non-terminal residue" evidence="4">
    <location>
        <position position="1"/>
    </location>
</feature>
<dbReference type="InterPro" id="IPR005675">
    <property type="entry name" value="Citramal_synthase"/>
</dbReference>
<dbReference type="GO" id="GO:0046912">
    <property type="term" value="F:acyltransferase activity, acyl groups converted into alkyl on transfer"/>
    <property type="evidence" value="ECO:0007669"/>
    <property type="project" value="InterPro"/>
</dbReference>
<dbReference type="PANTHER" id="PTHR43538">
    <property type="entry name" value="ALPHA-IPM SYNTHASE/HOMOCITRATE SYNTHASE"/>
    <property type="match status" value="1"/>
</dbReference>
<name>T0YR90_9ZZZZ</name>
<dbReference type="AlphaFoldDB" id="T0YR90"/>
<evidence type="ECO:0000256" key="1">
    <source>
        <dbReference type="ARBA" id="ARBA00022679"/>
    </source>
</evidence>
<dbReference type="PANTHER" id="PTHR43538:SF1">
    <property type="entry name" value="(R)-CITRAMALATE SYNTHASE"/>
    <property type="match status" value="1"/>
</dbReference>
<evidence type="ECO:0000313" key="4">
    <source>
        <dbReference type="EMBL" id="EQD38031.1"/>
    </source>
</evidence>